<protein>
    <submittedName>
        <fullName evidence="2">Uncharacterized protein</fullName>
    </submittedName>
</protein>
<gene>
    <name evidence="2" type="ORF">L227DRAFT_212445</name>
</gene>
<dbReference type="EMBL" id="ML122252">
    <property type="protein sequence ID" value="RPD65452.1"/>
    <property type="molecule type" value="Genomic_DNA"/>
</dbReference>
<proteinExistence type="predicted"/>
<name>A0A5C2SNW2_9APHY</name>
<sequence length="107" mass="12114">MHILLTLNAYILICLLVRCTYWVFVWFRTPRYPPASSASLRLLFSQDTSFLFCFLSALLSGFLLSVSIPPASLTLLRLCVVSRSSLRLVSRRLVELDSNTSTPTSLR</sequence>
<keyword evidence="1" id="KW-1133">Transmembrane helix</keyword>
<dbReference type="AlphaFoldDB" id="A0A5C2SNW2"/>
<accession>A0A5C2SNW2</accession>
<feature type="transmembrane region" description="Helical" evidence="1">
    <location>
        <begin position="7"/>
        <end position="29"/>
    </location>
</feature>
<organism evidence="2 3">
    <name type="scientific">Lentinus tigrinus ALCF2SS1-6</name>
    <dbReference type="NCBI Taxonomy" id="1328759"/>
    <lineage>
        <taxon>Eukaryota</taxon>
        <taxon>Fungi</taxon>
        <taxon>Dikarya</taxon>
        <taxon>Basidiomycota</taxon>
        <taxon>Agaricomycotina</taxon>
        <taxon>Agaricomycetes</taxon>
        <taxon>Polyporales</taxon>
        <taxon>Polyporaceae</taxon>
        <taxon>Lentinus</taxon>
    </lineage>
</organism>
<keyword evidence="3" id="KW-1185">Reference proteome</keyword>
<keyword evidence="1" id="KW-0812">Transmembrane</keyword>
<evidence type="ECO:0000313" key="2">
    <source>
        <dbReference type="EMBL" id="RPD65452.1"/>
    </source>
</evidence>
<dbReference type="Proteomes" id="UP000313359">
    <property type="component" value="Unassembled WGS sequence"/>
</dbReference>
<evidence type="ECO:0000256" key="1">
    <source>
        <dbReference type="SAM" id="Phobius"/>
    </source>
</evidence>
<keyword evidence="1" id="KW-0472">Membrane</keyword>
<reference evidence="2" key="1">
    <citation type="journal article" date="2018" name="Genome Biol. Evol.">
        <title>Genomics and development of Lentinus tigrinus, a white-rot wood-decaying mushroom with dimorphic fruiting bodies.</title>
        <authorList>
            <person name="Wu B."/>
            <person name="Xu Z."/>
            <person name="Knudson A."/>
            <person name="Carlson A."/>
            <person name="Chen N."/>
            <person name="Kovaka S."/>
            <person name="LaButti K."/>
            <person name="Lipzen A."/>
            <person name="Pennachio C."/>
            <person name="Riley R."/>
            <person name="Schakwitz W."/>
            <person name="Umezawa K."/>
            <person name="Ohm R.A."/>
            <person name="Grigoriev I.V."/>
            <person name="Nagy L.G."/>
            <person name="Gibbons J."/>
            <person name="Hibbett D."/>
        </authorList>
    </citation>
    <scope>NUCLEOTIDE SEQUENCE [LARGE SCALE GENOMIC DNA]</scope>
    <source>
        <strain evidence="2">ALCF2SS1-6</strain>
    </source>
</reference>
<feature type="transmembrane region" description="Helical" evidence="1">
    <location>
        <begin position="49"/>
        <end position="68"/>
    </location>
</feature>
<evidence type="ECO:0000313" key="3">
    <source>
        <dbReference type="Proteomes" id="UP000313359"/>
    </source>
</evidence>